<dbReference type="Gene3D" id="1.10.238.10">
    <property type="entry name" value="EF-hand"/>
    <property type="match status" value="3"/>
</dbReference>
<feature type="region of interest" description="Disordered" evidence="4">
    <location>
        <begin position="642"/>
        <end position="693"/>
    </location>
</feature>
<evidence type="ECO:0000256" key="4">
    <source>
        <dbReference type="SAM" id="MobiDB-lite"/>
    </source>
</evidence>
<dbReference type="PANTHER" id="PTHR20875">
    <property type="entry name" value="EF-HAND CALCIUM-BINDING DOMAIN-CONTAINING PROTEIN 6-RELATED"/>
    <property type="match status" value="1"/>
</dbReference>
<dbReference type="PANTHER" id="PTHR20875:SF5">
    <property type="entry name" value="EF-HAND DOMAIN-CONTAINING PROTEIN"/>
    <property type="match status" value="1"/>
</dbReference>
<dbReference type="WBParaSite" id="TREG1_123740.1">
    <property type="protein sequence ID" value="TREG1_123740.1"/>
    <property type="gene ID" value="TREG1_123740"/>
</dbReference>
<keyword evidence="6" id="KW-1185">Reference proteome</keyword>
<dbReference type="CDD" id="cd00051">
    <property type="entry name" value="EFh"/>
    <property type="match status" value="1"/>
</dbReference>
<keyword evidence="2" id="KW-0677">Repeat</keyword>
<organism evidence="6 7">
    <name type="scientific">Trichobilharzia regenti</name>
    <name type="common">Nasal bird schistosome</name>
    <dbReference type="NCBI Taxonomy" id="157069"/>
    <lineage>
        <taxon>Eukaryota</taxon>
        <taxon>Metazoa</taxon>
        <taxon>Spiralia</taxon>
        <taxon>Lophotrochozoa</taxon>
        <taxon>Platyhelminthes</taxon>
        <taxon>Trematoda</taxon>
        <taxon>Digenea</taxon>
        <taxon>Strigeidida</taxon>
        <taxon>Schistosomatoidea</taxon>
        <taxon>Schistosomatidae</taxon>
        <taxon>Trichobilharzia</taxon>
    </lineage>
</organism>
<dbReference type="SUPFAM" id="SSF47473">
    <property type="entry name" value="EF-hand"/>
    <property type="match status" value="2"/>
</dbReference>
<feature type="region of interest" description="Disordered" evidence="4">
    <location>
        <begin position="1016"/>
        <end position="1055"/>
    </location>
</feature>
<reference evidence="7" key="2">
    <citation type="submission" date="2023-11" db="UniProtKB">
        <authorList>
            <consortium name="WormBaseParasite"/>
        </authorList>
    </citation>
    <scope>IDENTIFICATION</scope>
</reference>
<evidence type="ECO:0000256" key="3">
    <source>
        <dbReference type="ARBA" id="ARBA00022837"/>
    </source>
</evidence>
<name>A0AA85J1D5_TRIRE</name>
<evidence type="ECO:0000256" key="1">
    <source>
        <dbReference type="ARBA" id="ARBA00022553"/>
    </source>
</evidence>
<keyword evidence="3" id="KW-0106">Calcium</keyword>
<feature type="domain" description="EF-hand" evidence="5">
    <location>
        <begin position="826"/>
        <end position="861"/>
    </location>
</feature>
<feature type="domain" description="EF-hand" evidence="5">
    <location>
        <begin position="711"/>
        <end position="746"/>
    </location>
</feature>
<dbReference type="GO" id="GO:0005509">
    <property type="term" value="F:calcium ion binding"/>
    <property type="evidence" value="ECO:0007669"/>
    <property type="project" value="InterPro"/>
</dbReference>
<dbReference type="AlphaFoldDB" id="A0AA85J1D5"/>
<protein>
    <recommendedName>
        <fullName evidence="5">EF-hand domain-containing protein</fullName>
    </recommendedName>
</protein>
<reference evidence="6" key="1">
    <citation type="submission" date="2022-06" db="EMBL/GenBank/DDBJ databases">
        <authorList>
            <person name="Berger JAMES D."/>
            <person name="Berger JAMES D."/>
        </authorList>
    </citation>
    <scope>NUCLEOTIDE SEQUENCE [LARGE SCALE GENOMIC DNA]</scope>
</reference>
<dbReference type="InterPro" id="IPR015070">
    <property type="entry name" value="EF_hand_DJBP"/>
</dbReference>
<feature type="compositionally biased region" description="Low complexity" evidence="4">
    <location>
        <begin position="681"/>
        <end position="690"/>
    </location>
</feature>
<dbReference type="Pfam" id="PF13499">
    <property type="entry name" value="EF-hand_7"/>
    <property type="match status" value="1"/>
</dbReference>
<evidence type="ECO:0000313" key="6">
    <source>
        <dbReference type="Proteomes" id="UP000050795"/>
    </source>
</evidence>
<dbReference type="Pfam" id="PF08976">
    <property type="entry name" value="EF-hand_11"/>
    <property type="match status" value="1"/>
</dbReference>
<dbReference type="InterPro" id="IPR052603">
    <property type="entry name" value="EFCB6"/>
</dbReference>
<dbReference type="PROSITE" id="PS50222">
    <property type="entry name" value="EF_HAND_2"/>
    <property type="match status" value="2"/>
</dbReference>
<evidence type="ECO:0000256" key="2">
    <source>
        <dbReference type="ARBA" id="ARBA00022737"/>
    </source>
</evidence>
<feature type="compositionally biased region" description="Acidic residues" evidence="4">
    <location>
        <begin position="1031"/>
        <end position="1042"/>
    </location>
</feature>
<dbReference type="InterPro" id="IPR002048">
    <property type="entry name" value="EF_hand_dom"/>
</dbReference>
<evidence type="ECO:0000313" key="7">
    <source>
        <dbReference type="WBParaSite" id="TREG1_123740.1"/>
    </source>
</evidence>
<feature type="compositionally biased region" description="Polar residues" evidence="4">
    <location>
        <begin position="1016"/>
        <end position="1025"/>
    </location>
</feature>
<feature type="compositionally biased region" description="Basic and acidic residues" evidence="4">
    <location>
        <begin position="642"/>
        <end position="656"/>
    </location>
</feature>
<proteinExistence type="predicted"/>
<keyword evidence="1" id="KW-0597">Phosphoprotein</keyword>
<accession>A0AA85J1D5</accession>
<feature type="compositionally biased region" description="Basic and acidic residues" evidence="4">
    <location>
        <begin position="663"/>
        <end position="680"/>
    </location>
</feature>
<sequence length="1055" mass="121174">MTVSVENETYPIRKEPTVTPSFITTLNEDGENDVYDECDHSALRSEQESRFEKSKLLRSPSINSAALREHNNTCNNNTNNSEKLHSSEDLLVIPSTHGIPHIFENSSLTRQKTVILPSMKSNLEKIRFPSVDRIVSTSTNTKRHSRSSTSHVQAIEALSAALLDSTSTREALSRVLTRLLYWPVKQKHVIQLLSQLGFPKGKEIISFTEFYAALNPRNADDCSSLLLTKENTIGIKELSPNNNNKQLVPLSQVNTNQANGHNNNNNILALRTPSDELMPNNTKQESSQNRSFITELPPQYSTAKPSLLAHQVMGILRQNLIKGSLQLDNLFKVNNYDGENQLIHRNEFFQKLSQLGLHMSNSEFLKFWKRFNPKNESNIPIEYFLQHMNLISNRNNELQSNKTLLAITNVDVTPSNQSELLSATDIISNLNRKFRKGYRKALKAIEICTKNYISNLERNSNSLQQNNNFKLSEGFTNADIFLEVLKYLKLPVLEKIQLGKFFSRYGLTISNNSLLPYTELFRRFQDRSEAGVVHQLLTDTLISKKASSSERDENIIKLERELTRKFHRDFLTLLNTLRNFDPNRSGIVSPSNFRIILFNHYGYEFSDEKFKEFLDYLPLDLDGNIKYAEFMRQFDSKIRTSEPSFEKQSIKNHEVESSTSLKSDNKPTTDSSTDHIESESTSRSQTTSTDTKIHHRTISELKQIIQEVLKSKPREIEKRFYELDEYNSGRLTQEQLYQLLKLSNIEPEITRGEIRQLWPEFFVDRKHCLSFHEFIRHFLYRKSDAAYPNAKLAPPRLGDADLMPCSNKLNGVTCLIKDSLRAKIDFMFDRLYKEFIEMDPKGTGFITHNQLVEVLTELCLQVSDRELDDLIDKFDIHKNGKISYLALLQPFVKNRLVKSNLDNKKSINSLTNQILGRNKLTQINSPLLPILNEVKPKVPLSRLNWNKMRRTMQQADKTGCGRLAAPVFRDIYQNATGVQLTDEQVYQLLTKLDPDVSGTLPYIRLLEDTQAICSSTKENETSQLKISARDNDDEDDDGDETTEENHSNNKIVNHS</sequence>
<dbReference type="Proteomes" id="UP000050795">
    <property type="component" value="Unassembled WGS sequence"/>
</dbReference>
<evidence type="ECO:0000259" key="5">
    <source>
        <dbReference type="PROSITE" id="PS50222"/>
    </source>
</evidence>
<dbReference type="InterPro" id="IPR011992">
    <property type="entry name" value="EF-hand-dom_pair"/>
</dbReference>